<gene>
    <name evidence="2" type="ORF">A1O3_05786</name>
</gene>
<dbReference type="Proteomes" id="UP000019478">
    <property type="component" value="Unassembled WGS sequence"/>
</dbReference>
<sequence>MPALLPRVTAVAVFFSSIVAAFSGNFELTNLIASSPFQADAKSIESTYLQFDFCDQDTPEIGSTHCCVEWAVGLSPPATSSNTCDNTTFAVLITSWTGVQSFSFELAHTYIDNSVGEAPYNVLTKFADVNMTYPTAQYYECDLPHAECKSCDGEVIVATVSKAIA</sequence>
<evidence type="ECO:0000256" key="1">
    <source>
        <dbReference type="SAM" id="SignalP"/>
    </source>
</evidence>
<feature type="signal peptide" evidence="1">
    <location>
        <begin position="1"/>
        <end position="21"/>
    </location>
</feature>
<protein>
    <recommendedName>
        <fullName evidence="4">AA1-like domain-containing protein</fullName>
    </recommendedName>
</protein>
<evidence type="ECO:0000313" key="3">
    <source>
        <dbReference type="Proteomes" id="UP000019478"/>
    </source>
</evidence>
<name>W9Y786_9EURO</name>
<evidence type="ECO:0000313" key="2">
    <source>
        <dbReference type="EMBL" id="EXJ85111.1"/>
    </source>
</evidence>
<dbReference type="HOGENOM" id="CLU_1627068_0_0_1"/>
<keyword evidence="3" id="KW-1185">Reference proteome</keyword>
<dbReference type="EMBL" id="AMGY01000004">
    <property type="protein sequence ID" value="EXJ85111.1"/>
    <property type="molecule type" value="Genomic_DNA"/>
</dbReference>
<dbReference type="OrthoDB" id="5395704at2759"/>
<dbReference type="RefSeq" id="XP_007734096.1">
    <property type="nucleotide sequence ID" value="XM_007735906.1"/>
</dbReference>
<evidence type="ECO:0008006" key="4">
    <source>
        <dbReference type="Google" id="ProtNLM"/>
    </source>
</evidence>
<dbReference type="AlphaFoldDB" id="W9Y786"/>
<proteinExistence type="predicted"/>
<feature type="chain" id="PRO_5004933345" description="AA1-like domain-containing protein" evidence="1">
    <location>
        <begin position="22"/>
        <end position="165"/>
    </location>
</feature>
<dbReference type="GeneID" id="19169896"/>
<organism evidence="2 3">
    <name type="scientific">Capronia epimyces CBS 606.96</name>
    <dbReference type="NCBI Taxonomy" id="1182542"/>
    <lineage>
        <taxon>Eukaryota</taxon>
        <taxon>Fungi</taxon>
        <taxon>Dikarya</taxon>
        <taxon>Ascomycota</taxon>
        <taxon>Pezizomycotina</taxon>
        <taxon>Eurotiomycetes</taxon>
        <taxon>Chaetothyriomycetidae</taxon>
        <taxon>Chaetothyriales</taxon>
        <taxon>Herpotrichiellaceae</taxon>
        <taxon>Capronia</taxon>
    </lineage>
</organism>
<reference evidence="2 3" key="1">
    <citation type="submission" date="2013-03" db="EMBL/GenBank/DDBJ databases">
        <title>The Genome Sequence of Capronia epimyces CBS 606.96.</title>
        <authorList>
            <consortium name="The Broad Institute Genomics Platform"/>
            <person name="Cuomo C."/>
            <person name="de Hoog S."/>
            <person name="Gorbushina A."/>
            <person name="Walker B."/>
            <person name="Young S.K."/>
            <person name="Zeng Q."/>
            <person name="Gargeya S."/>
            <person name="Fitzgerald M."/>
            <person name="Haas B."/>
            <person name="Abouelleil A."/>
            <person name="Allen A.W."/>
            <person name="Alvarado L."/>
            <person name="Arachchi H.M."/>
            <person name="Berlin A.M."/>
            <person name="Chapman S.B."/>
            <person name="Gainer-Dewar J."/>
            <person name="Goldberg J."/>
            <person name="Griggs A."/>
            <person name="Gujja S."/>
            <person name="Hansen M."/>
            <person name="Howarth C."/>
            <person name="Imamovic A."/>
            <person name="Ireland A."/>
            <person name="Larimer J."/>
            <person name="McCowan C."/>
            <person name="Murphy C."/>
            <person name="Pearson M."/>
            <person name="Poon T.W."/>
            <person name="Priest M."/>
            <person name="Roberts A."/>
            <person name="Saif S."/>
            <person name="Shea T."/>
            <person name="Sisk P."/>
            <person name="Sykes S."/>
            <person name="Wortman J."/>
            <person name="Nusbaum C."/>
            <person name="Birren B."/>
        </authorList>
    </citation>
    <scope>NUCLEOTIDE SEQUENCE [LARGE SCALE GENOMIC DNA]</scope>
    <source>
        <strain evidence="2 3">CBS 606.96</strain>
    </source>
</reference>
<accession>W9Y786</accession>
<dbReference type="eggNOG" id="ENOG502RA4T">
    <property type="taxonomic scope" value="Eukaryota"/>
</dbReference>
<comment type="caution">
    <text evidence="2">The sequence shown here is derived from an EMBL/GenBank/DDBJ whole genome shotgun (WGS) entry which is preliminary data.</text>
</comment>
<keyword evidence="1" id="KW-0732">Signal</keyword>